<evidence type="ECO:0000313" key="12">
    <source>
        <dbReference type="RefSeq" id="XP_010915957.1"/>
    </source>
</evidence>
<feature type="domain" description="SB" evidence="9">
    <location>
        <begin position="255"/>
        <end position="323"/>
    </location>
</feature>
<keyword evidence="11" id="KW-1185">Reference proteome</keyword>
<evidence type="ECO:0000256" key="7">
    <source>
        <dbReference type="PROSITE-ProRule" id="PRU00644"/>
    </source>
</evidence>
<dbReference type="OrthoDB" id="306304at2759"/>
<proteinExistence type="inferred from homology"/>
<evidence type="ECO:0000256" key="1">
    <source>
        <dbReference type="ARBA" id="ARBA00004177"/>
    </source>
</evidence>
<dbReference type="RefSeq" id="XP_010915957.1">
    <property type="nucleotide sequence ID" value="XM_010917655.3"/>
</dbReference>
<feature type="coiled-coil region" evidence="8">
    <location>
        <begin position="191"/>
        <end position="222"/>
    </location>
</feature>
<feature type="domain" description="UEV" evidence="10">
    <location>
        <begin position="14"/>
        <end position="154"/>
    </location>
</feature>
<dbReference type="PROSITE" id="PS51312">
    <property type="entry name" value="SB"/>
    <property type="match status" value="1"/>
</dbReference>
<dbReference type="InterPro" id="IPR016135">
    <property type="entry name" value="UBQ-conjugating_enzyme/RWD"/>
</dbReference>
<protein>
    <submittedName>
        <fullName evidence="12">Protein ELC-like</fullName>
    </submittedName>
</protein>
<dbReference type="CDD" id="cd11685">
    <property type="entry name" value="UEV_TSG101-like"/>
    <property type="match status" value="1"/>
</dbReference>
<gene>
    <name evidence="12" type="primary">LOC105040905</name>
</gene>
<evidence type="ECO:0000256" key="8">
    <source>
        <dbReference type="SAM" id="Coils"/>
    </source>
</evidence>
<dbReference type="PROSITE" id="PS51322">
    <property type="entry name" value="UEV"/>
    <property type="match status" value="1"/>
</dbReference>
<evidence type="ECO:0000256" key="5">
    <source>
        <dbReference type="ARBA" id="ARBA00022927"/>
    </source>
</evidence>
<keyword evidence="3 7" id="KW-0813">Transport</keyword>
<dbReference type="Proteomes" id="UP000504607">
    <property type="component" value="Chromosome 3"/>
</dbReference>
<dbReference type="SUPFAM" id="SSF140111">
    <property type="entry name" value="Endosomal sorting complex assembly domain"/>
    <property type="match status" value="1"/>
</dbReference>
<comment type="subcellular location">
    <subcellularLocation>
        <location evidence="1">Endosome</location>
    </subcellularLocation>
</comment>
<dbReference type="GO" id="GO:0043130">
    <property type="term" value="F:ubiquitin binding"/>
    <property type="evidence" value="ECO:0007669"/>
    <property type="project" value="TreeGrafter"/>
</dbReference>
<keyword evidence="5 7" id="KW-0653">Protein transport</keyword>
<dbReference type="InParanoid" id="A0A6I9QX82"/>
<sequence>MADARQLHQYLAAALSHRGLGALPYAEDDRWLIRHHLVSMIDAFPSLRPSVATFTYNDGRNAILLRSEGTIPTSGGHLPVSIWLLEPYPHVPPAVFLSPVRGTLIRPGHAHVDPSGAVDATYLRSWRFPASNLAELVHSLSLLFSLDPPLCTNPKPKNEPVEVKWILEKVQRDLAGREAEMEVLLGVQAELKRRKQAIARGTRELEEERDNSEQELQVIRMNTDVMESWAWETKGKIRRWKGRAVGFDDVFEPSDVNSRQMMECTAMDLALEDTIYALDRAATEGCVPSQVYLKHVRALSREQFFHRSMGFEVRSMAARAPHDAS</sequence>
<dbReference type="InterPro" id="IPR017916">
    <property type="entry name" value="SB_dom"/>
</dbReference>
<organism evidence="11 12">
    <name type="scientific">Elaeis guineensis var. tenera</name>
    <name type="common">Oil palm</name>
    <dbReference type="NCBI Taxonomy" id="51953"/>
    <lineage>
        <taxon>Eukaryota</taxon>
        <taxon>Viridiplantae</taxon>
        <taxon>Streptophyta</taxon>
        <taxon>Embryophyta</taxon>
        <taxon>Tracheophyta</taxon>
        <taxon>Spermatophyta</taxon>
        <taxon>Magnoliopsida</taxon>
        <taxon>Liliopsida</taxon>
        <taxon>Arecaceae</taxon>
        <taxon>Arecoideae</taxon>
        <taxon>Cocoseae</taxon>
        <taxon>Elaeidinae</taxon>
        <taxon>Elaeis</taxon>
    </lineage>
</organism>
<reference evidence="12" key="1">
    <citation type="submission" date="2025-08" db="UniProtKB">
        <authorList>
            <consortium name="RefSeq"/>
        </authorList>
    </citation>
    <scope>IDENTIFICATION</scope>
</reference>
<dbReference type="GO" id="GO:0000813">
    <property type="term" value="C:ESCRT I complex"/>
    <property type="evidence" value="ECO:0007669"/>
    <property type="project" value="TreeGrafter"/>
</dbReference>
<dbReference type="Gene3D" id="6.10.140.820">
    <property type="match status" value="1"/>
</dbReference>
<dbReference type="SUPFAM" id="SSF54495">
    <property type="entry name" value="UBC-like"/>
    <property type="match status" value="1"/>
</dbReference>
<evidence type="ECO:0000256" key="2">
    <source>
        <dbReference type="ARBA" id="ARBA00009594"/>
    </source>
</evidence>
<evidence type="ECO:0000256" key="3">
    <source>
        <dbReference type="ARBA" id="ARBA00022448"/>
    </source>
</evidence>
<evidence type="ECO:0000259" key="9">
    <source>
        <dbReference type="PROSITE" id="PS51312"/>
    </source>
</evidence>
<dbReference type="KEGG" id="egu:105040905"/>
<evidence type="ECO:0000313" key="11">
    <source>
        <dbReference type="Proteomes" id="UP000504607"/>
    </source>
</evidence>
<evidence type="ECO:0000256" key="4">
    <source>
        <dbReference type="ARBA" id="ARBA00022753"/>
    </source>
</evidence>
<evidence type="ECO:0000256" key="6">
    <source>
        <dbReference type="ARBA" id="ARBA00023054"/>
    </source>
</evidence>
<comment type="similarity">
    <text evidence="2">Belongs to the ubiquitin-conjugating enzyme family. UEV subfamily.</text>
</comment>
<name>A0A6I9QX82_ELAGV</name>
<dbReference type="GeneID" id="105040905"/>
<dbReference type="PANTHER" id="PTHR23306">
    <property type="entry name" value="TUMOR SUSCEPTIBILITY GENE 101 PROTEIN-RELATED"/>
    <property type="match status" value="1"/>
</dbReference>
<dbReference type="PANTHER" id="PTHR23306:SF3">
    <property type="entry name" value="TUMOR SUPPRESSOR PROTEIN 101"/>
    <property type="match status" value="1"/>
</dbReference>
<dbReference type="AlphaFoldDB" id="A0A6I9QX82"/>
<dbReference type="GO" id="GO:0008333">
    <property type="term" value="P:endosome to lysosome transport"/>
    <property type="evidence" value="ECO:0007669"/>
    <property type="project" value="TreeGrafter"/>
</dbReference>
<dbReference type="InterPro" id="IPR008883">
    <property type="entry name" value="UEV_N"/>
</dbReference>
<dbReference type="Pfam" id="PF05743">
    <property type="entry name" value="UEV"/>
    <property type="match status" value="1"/>
</dbReference>
<accession>A0A6I9QX82</accession>
<dbReference type="InterPro" id="IPR037202">
    <property type="entry name" value="ESCRT_assembly_dom"/>
</dbReference>
<dbReference type="Gene3D" id="3.10.110.10">
    <property type="entry name" value="Ubiquitin Conjugating Enzyme"/>
    <property type="match status" value="1"/>
</dbReference>
<keyword evidence="4" id="KW-0967">Endosome</keyword>
<keyword evidence="6 8" id="KW-0175">Coiled coil</keyword>
<dbReference type="GO" id="GO:0015031">
    <property type="term" value="P:protein transport"/>
    <property type="evidence" value="ECO:0007669"/>
    <property type="project" value="UniProtKB-UniRule"/>
</dbReference>
<evidence type="ECO:0000259" key="10">
    <source>
        <dbReference type="PROSITE" id="PS51322"/>
    </source>
</evidence>
<dbReference type="Pfam" id="PF09454">
    <property type="entry name" value="Vps23_core"/>
    <property type="match status" value="1"/>
</dbReference>
<dbReference type="InterPro" id="IPR052070">
    <property type="entry name" value="ESCRT-I_UEV_domain"/>
</dbReference>